<dbReference type="InterPro" id="IPR001509">
    <property type="entry name" value="Epimerase_deHydtase"/>
</dbReference>
<evidence type="ECO:0000313" key="3">
    <source>
        <dbReference type="Proteomes" id="UP001569154"/>
    </source>
</evidence>
<reference evidence="2 3" key="1">
    <citation type="submission" date="2024-06" db="EMBL/GenBank/DDBJ databases">
        <authorList>
            <person name="Steensen K."/>
            <person name="Seneca J."/>
            <person name="Bartlau N."/>
            <person name="Yu A.X."/>
            <person name="Polz M.F."/>
        </authorList>
    </citation>
    <scope>NUCLEOTIDE SEQUENCE [LARGE SCALE GENOMIC DNA]</scope>
    <source>
        <strain evidence="2 3">1F260</strain>
    </source>
</reference>
<evidence type="ECO:0000259" key="1">
    <source>
        <dbReference type="Pfam" id="PF01370"/>
    </source>
</evidence>
<gene>
    <name evidence="2" type="ORF">ACED35_06170</name>
</gene>
<proteinExistence type="predicted"/>
<dbReference type="PANTHER" id="PTHR43781:SF1">
    <property type="entry name" value="SACCHAROPINE DEHYDROGENASE"/>
    <property type="match status" value="1"/>
</dbReference>
<comment type="caution">
    <text evidence="2">The sequence shown here is derived from an EMBL/GenBank/DDBJ whole genome shotgun (WGS) entry which is preliminary data.</text>
</comment>
<organism evidence="2 3">
    <name type="scientific">Enterovibrio norvegicus</name>
    <dbReference type="NCBI Taxonomy" id="188144"/>
    <lineage>
        <taxon>Bacteria</taxon>
        <taxon>Pseudomonadati</taxon>
        <taxon>Pseudomonadota</taxon>
        <taxon>Gammaproteobacteria</taxon>
        <taxon>Vibrionales</taxon>
        <taxon>Vibrionaceae</taxon>
        <taxon>Enterovibrio</taxon>
    </lineage>
</organism>
<sequence length="383" mass="42009">MNAQQQKSGILVLGGKGQVGHEVVQYLLDKTSHMIVVASRSATPADFPKRDGIQRVSTKHIDVMDEPSLHSHCKQYCLVISCVGPSGIIGDRVAKACKTSGAAFIDAGGYDPVFQGLKKDEKRVPSSVPLIINVGLLPGLSGLFPKYVLEQSYDASAIDEIEIQYVGRDAWSFNSAWDIINSLGGFGIDRGFAYFENNILLKAPFRQAKSAVNFPALDTPANTMLVYSEEALELVKECDIHNLRTYGTNIGPRAMKVCILAKLLGLYKFRFTNNFAARLLEKASRKDLESLSPFYGIQVTLLKGKEIQSNAQLTLTNTYQATGKTIGIAARCVLEGKCTKAGVLMLHQAIASSTFLSYLEEENIAEWSIEQNVKKHIIEEKIA</sequence>
<dbReference type="RefSeq" id="WP_017013634.1">
    <property type="nucleotide sequence ID" value="NZ_AJYG02000047.1"/>
</dbReference>
<evidence type="ECO:0000313" key="2">
    <source>
        <dbReference type="EMBL" id="MEZ8080690.1"/>
    </source>
</evidence>
<dbReference type="InterPro" id="IPR036291">
    <property type="entry name" value="NAD(P)-bd_dom_sf"/>
</dbReference>
<dbReference type="SUPFAM" id="SSF51735">
    <property type="entry name" value="NAD(P)-binding Rossmann-fold domains"/>
    <property type="match status" value="1"/>
</dbReference>
<dbReference type="Gene3D" id="3.40.50.720">
    <property type="entry name" value="NAD(P)-binding Rossmann-like Domain"/>
    <property type="match status" value="1"/>
</dbReference>
<keyword evidence="3" id="KW-1185">Reference proteome</keyword>
<accession>A0ABV4KZ69</accession>
<dbReference type="Pfam" id="PF01370">
    <property type="entry name" value="Epimerase"/>
    <property type="match status" value="1"/>
</dbReference>
<dbReference type="PANTHER" id="PTHR43781">
    <property type="entry name" value="SACCHAROPINE DEHYDROGENASE"/>
    <property type="match status" value="1"/>
</dbReference>
<name>A0ABV4KZ69_9GAMM</name>
<dbReference type="Proteomes" id="UP001569154">
    <property type="component" value="Unassembled WGS sequence"/>
</dbReference>
<feature type="domain" description="NAD-dependent epimerase/dehydratase" evidence="1">
    <location>
        <begin position="10"/>
        <end position="88"/>
    </location>
</feature>
<protein>
    <submittedName>
        <fullName evidence="2">NAD-dependent epimerase/dehydratase family protein</fullName>
    </submittedName>
</protein>
<dbReference type="EMBL" id="JBGONM010000011">
    <property type="protein sequence ID" value="MEZ8080690.1"/>
    <property type="molecule type" value="Genomic_DNA"/>
</dbReference>